<reference evidence="9 10" key="1">
    <citation type="journal article" date="2020" name="Int. J. Syst. Evol. Microbiol.">
        <title>Novel acetic acid bacteria from cider fermentations: Acetobacter conturbans sp. nov. and Acetobacter fallax sp. nov.</title>
        <authorList>
            <person name="Sombolestani A.S."/>
            <person name="Cleenwerck I."/>
            <person name="Cnockaert M."/>
            <person name="Borremans W."/>
            <person name="Wieme A.D."/>
            <person name="De Vuyst L."/>
            <person name="Vandamme P."/>
        </authorList>
    </citation>
    <scope>NUCLEOTIDE SEQUENCE [LARGE SCALE GENOMIC DNA]</scope>
    <source>
        <strain evidence="9 10">LMG 30640</strain>
    </source>
</reference>
<dbReference type="InterPro" id="IPR050090">
    <property type="entry name" value="Tyrosine_recombinase_XerCD"/>
</dbReference>
<evidence type="ECO:0000313" key="10">
    <source>
        <dbReference type="Proteomes" id="UP000635278"/>
    </source>
</evidence>
<feature type="region of interest" description="Disordered" evidence="6">
    <location>
        <begin position="295"/>
        <end position="317"/>
    </location>
</feature>
<keyword evidence="4" id="KW-0233">DNA recombination</keyword>
<keyword evidence="3 5" id="KW-0238">DNA-binding</keyword>
<feature type="domain" description="Tyr recombinase" evidence="7">
    <location>
        <begin position="314"/>
        <end position="534"/>
    </location>
</feature>
<feature type="domain" description="Core-binding (CB)" evidence="8">
    <location>
        <begin position="174"/>
        <end position="284"/>
    </location>
</feature>
<dbReference type="PROSITE" id="PS51898">
    <property type="entry name" value="TYR_RECOMBINASE"/>
    <property type="match status" value="1"/>
</dbReference>
<accession>A0ABX0JPZ0</accession>
<dbReference type="PANTHER" id="PTHR30349">
    <property type="entry name" value="PHAGE INTEGRASE-RELATED"/>
    <property type="match status" value="1"/>
</dbReference>
<proteinExistence type="inferred from homology"/>
<evidence type="ECO:0000313" key="9">
    <source>
        <dbReference type="EMBL" id="NHN84168.1"/>
    </source>
</evidence>
<evidence type="ECO:0000256" key="3">
    <source>
        <dbReference type="ARBA" id="ARBA00023125"/>
    </source>
</evidence>
<dbReference type="EMBL" id="WOTB01000005">
    <property type="protein sequence ID" value="NHN84168.1"/>
    <property type="molecule type" value="Genomic_DNA"/>
</dbReference>
<keyword evidence="2" id="KW-0229">DNA integration</keyword>
<dbReference type="InterPro" id="IPR044068">
    <property type="entry name" value="CB"/>
</dbReference>
<dbReference type="InterPro" id="IPR002104">
    <property type="entry name" value="Integrase_catalytic"/>
</dbReference>
<dbReference type="Pfam" id="PF00589">
    <property type="entry name" value="Phage_integrase"/>
    <property type="match status" value="1"/>
</dbReference>
<evidence type="ECO:0000259" key="8">
    <source>
        <dbReference type="PROSITE" id="PS51900"/>
    </source>
</evidence>
<dbReference type="RefSeq" id="WP_173582543.1">
    <property type="nucleotide sequence ID" value="NZ_WOTB01000005.1"/>
</dbReference>
<keyword evidence="10" id="KW-1185">Reference proteome</keyword>
<dbReference type="SUPFAM" id="SSF56349">
    <property type="entry name" value="DNA breaking-rejoining enzymes"/>
    <property type="match status" value="1"/>
</dbReference>
<name>A0ABX0JPZ0_9PROT</name>
<comment type="similarity">
    <text evidence="1">Belongs to the 'phage' integrase family.</text>
</comment>
<gene>
    <name evidence="9" type="ORF">GOB93_05860</name>
</gene>
<evidence type="ECO:0000256" key="4">
    <source>
        <dbReference type="ARBA" id="ARBA00023172"/>
    </source>
</evidence>
<evidence type="ECO:0000259" key="7">
    <source>
        <dbReference type="PROSITE" id="PS51898"/>
    </source>
</evidence>
<dbReference type="PANTHER" id="PTHR30349:SF41">
    <property type="entry name" value="INTEGRASE_RECOMBINASE PROTEIN MJ0367-RELATED"/>
    <property type="match status" value="1"/>
</dbReference>
<dbReference type="Gene3D" id="1.10.443.10">
    <property type="entry name" value="Intergrase catalytic core"/>
    <property type="match status" value="1"/>
</dbReference>
<evidence type="ECO:0000256" key="1">
    <source>
        <dbReference type="ARBA" id="ARBA00008857"/>
    </source>
</evidence>
<dbReference type="InterPro" id="IPR011010">
    <property type="entry name" value="DNA_brk_join_enz"/>
</dbReference>
<dbReference type="InterPro" id="IPR013762">
    <property type="entry name" value="Integrase-like_cat_sf"/>
</dbReference>
<sequence length="550" mass="61586">MRNLLKRGQTYYARFIVPQDRWEDAGKATGTESRKFGRTPVRMEVVRTLGTKDHREALRRRDKALEAIRRELDSKLVAAGLAPLHGDWEPPWPSVDQRAVEDGLAYRQDLEKASGEYIARDDPHAPDDGAPDTQRELLADVIRDQVEEAAEAMPPADGARYYRTTMGVIDGTHTPLGGLLDRWGRERDRSITDTSRAADRAAFNHFAEYVCEVMPRAVSATGTGDGSPRANDAPLQALRLMAVQQIEPSVTGGFVEWLLESRGLRVKTAQGRVSPLKVFWQWCIRKHVITGPNPWTGATEGMKKQAQRVSRDGKERREFTEDELVKLLSADPDEGKEPGLRRRWAWGSAISDLMRLALLTGARENELCSLTVGRIINRDQVLAHGSLWGAGQLWGISVTDAEAKTTSSVRRIPLHPLARRIIERRLGETDGSAEALLFPECKPGGAGNKHSYYFAKRFTEFRRRVLGAEESDGATAFHSFRKNFGTYMHRASVAGVPECQLSVVQRLMGHKLETITQSVYTEKDMAWPVYERAIMGMVDKGMPEAVRECL</sequence>
<evidence type="ECO:0000256" key="6">
    <source>
        <dbReference type="SAM" id="MobiDB-lite"/>
    </source>
</evidence>
<evidence type="ECO:0000256" key="5">
    <source>
        <dbReference type="PROSITE-ProRule" id="PRU01248"/>
    </source>
</evidence>
<evidence type="ECO:0000256" key="2">
    <source>
        <dbReference type="ARBA" id="ARBA00022908"/>
    </source>
</evidence>
<comment type="caution">
    <text evidence="9">The sequence shown here is derived from an EMBL/GenBank/DDBJ whole genome shotgun (WGS) entry which is preliminary data.</text>
</comment>
<organism evidence="9 10">
    <name type="scientific">Acetobacter musti</name>
    <dbReference type="NCBI Taxonomy" id="864732"/>
    <lineage>
        <taxon>Bacteria</taxon>
        <taxon>Pseudomonadati</taxon>
        <taxon>Pseudomonadota</taxon>
        <taxon>Alphaproteobacteria</taxon>
        <taxon>Acetobacterales</taxon>
        <taxon>Acetobacteraceae</taxon>
        <taxon>Acetobacter</taxon>
    </lineage>
</organism>
<dbReference type="Proteomes" id="UP000635278">
    <property type="component" value="Unassembled WGS sequence"/>
</dbReference>
<protein>
    <submittedName>
        <fullName evidence="9">Tyrosine-type recombinase/integrase</fullName>
    </submittedName>
</protein>
<dbReference type="PROSITE" id="PS51900">
    <property type="entry name" value="CB"/>
    <property type="match status" value="1"/>
</dbReference>